<feature type="coiled-coil region" evidence="1">
    <location>
        <begin position="169"/>
        <end position="203"/>
    </location>
</feature>
<proteinExistence type="predicted"/>
<evidence type="ECO:0000313" key="3">
    <source>
        <dbReference type="Proteomes" id="UP001230220"/>
    </source>
</evidence>
<comment type="caution">
    <text evidence="2">The sequence shown here is derived from an EMBL/GenBank/DDBJ whole genome shotgun (WGS) entry which is preliminary data.</text>
</comment>
<sequence>MYSYKQKMKAINLYYQYGNKLTAVIRKLNYPHNRHTLAKWVKEYELTGTLKKKYHRQYKYSKKQKIEAVNHYLNHGKNMSYTCKSLGFPNRHYLKEWIDEFAPNERKTHIVSKTVINYSLDQKINAVTDLCVRALPVVKMETTTGISRTSYYKWKKELLGKEYPLEIGKEKADQDIITYETELKQLKKTLYRQKIELDILKQAEILLRKDQGVSQKLFTNREITIIINTLRALYPLTDLLTLLGISKSSYYYQKSAINKGDKYKNIRSLIKTIFEENKCCYGYRRIHSKLKTQGP</sequence>
<dbReference type="SUPFAM" id="SSF46689">
    <property type="entry name" value="Homeodomain-like"/>
    <property type="match status" value="2"/>
</dbReference>
<name>A0ABU0E8V6_9FIRM</name>
<keyword evidence="1" id="KW-0175">Coiled coil</keyword>
<dbReference type="SUPFAM" id="SSF48295">
    <property type="entry name" value="TrpR-like"/>
    <property type="match status" value="1"/>
</dbReference>
<dbReference type="InterPro" id="IPR009057">
    <property type="entry name" value="Homeodomain-like_sf"/>
</dbReference>
<reference evidence="2 3" key="1">
    <citation type="submission" date="2023-07" db="EMBL/GenBank/DDBJ databases">
        <title>Genomic Encyclopedia of Type Strains, Phase IV (KMG-IV): sequencing the most valuable type-strain genomes for metagenomic binning, comparative biology and taxonomic classification.</title>
        <authorList>
            <person name="Goeker M."/>
        </authorList>
    </citation>
    <scope>NUCLEOTIDE SEQUENCE [LARGE SCALE GENOMIC DNA]</scope>
    <source>
        <strain evidence="2 3">DSM 16784</strain>
    </source>
</reference>
<dbReference type="InterPro" id="IPR010921">
    <property type="entry name" value="Trp_repressor/repl_initiator"/>
</dbReference>
<dbReference type="Proteomes" id="UP001230220">
    <property type="component" value="Unassembled WGS sequence"/>
</dbReference>
<keyword evidence="3" id="KW-1185">Reference proteome</keyword>
<gene>
    <name evidence="2" type="ORF">J2S15_004091</name>
</gene>
<dbReference type="RefSeq" id="WP_307412297.1">
    <property type="nucleotide sequence ID" value="NZ_JAUSUR010000017.1"/>
</dbReference>
<accession>A0ABU0E8V6</accession>
<protein>
    <submittedName>
        <fullName evidence="2">Transposase-like protein</fullName>
    </submittedName>
</protein>
<evidence type="ECO:0000256" key="1">
    <source>
        <dbReference type="SAM" id="Coils"/>
    </source>
</evidence>
<organism evidence="2 3">
    <name type="scientific">Breznakia pachnodae</name>
    <dbReference type="NCBI Taxonomy" id="265178"/>
    <lineage>
        <taxon>Bacteria</taxon>
        <taxon>Bacillati</taxon>
        <taxon>Bacillota</taxon>
        <taxon>Erysipelotrichia</taxon>
        <taxon>Erysipelotrichales</taxon>
        <taxon>Erysipelotrichaceae</taxon>
        <taxon>Breznakia</taxon>
    </lineage>
</organism>
<evidence type="ECO:0000313" key="2">
    <source>
        <dbReference type="EMBL" id="MDQ0363324.1"/>
    </source>
</evidence>
<dbReference type="EMBL" id="JAUSUR010000017">
    <property type="protein sequence ID" value="MDQ0363324.1"/>
    <property type="molecule type" value="Genomic_DNA"/>
</dbReference>